<organism evidence="1 4">
    <name type="scientific">Xanthomonas sontii</name>
    <dbReference type="NCBI Taxonomy" id="2650745"/>
    <lineage>
        <taxon>Bacteria</taxon>
        <taxon>Pseudomonadati</taxon>
        <taxon>Pseudomonadota</taxon>
        <taxon>Gammaproteobacteria</taxon>
        <taxon>Lysobacterales</taxon>
        <taxon>Lysobacteraceae</taxon>
        <taxon>Xanthomonas</taxon>
    </lineage>
</organism>
<sequence length="181" mass="19212">MSGYSIHHKEMLMKGSWIVGMALLGTCFAVSAAGRLDIRLEHTQAASESTGTAVITITLVNAGDQPIAVPDADIPEVNRDGRLQANVLRVLQEDGSAVAYRGIYVSQLPGSRPDVILGPGESKSATVDLSRNYGIVPGRRYLVAVQPLLRYRELPATTAANVSGQVGSLKAATSNRIEVMP</sequence>
<dbReference type="AlphaFoldDB" id="A0A6N7QD86"/>
<gene>
    <name evidence="1" type="ORF">GIY21_12000</name>
    <name evidence="2" type="ORF">GIY22_12830</name>
</gene>
<dbReference type="Gene3D" id="2.60.40.2970">
    <property type="match status" value="1"/>
</dbReference>
<dbReference type="EMBL" id="WJPN01000009">
    <property type="protein sequence ID" value="MRH01011.1"/>
    <property type="molecule type" value="Genomic_DNA"/>
</dbReference>
<accession>A0A6N7QD86</accession>
<name>A0A6N7QD86_9XANT</name>
<keyword evidence="3" id="KW-1185">Reference proteome</keyword>
<reference evidence="2" key="2">
    <citation type="journal article" date="2020" name="Plant Dis.">
        <title>A Grain Rot of Rice in Iran Caused by a Xanthomonas Strain Closely Related to X. sacchari.</title>
        <authorList>
            <person name="Mirghasempour S.A."/>
            <person name="Huang S."/>
            <person name="Studholme D.J."/>
            <person name="Brady C.L."/>
        </authorList>
    </citation>
    <scope>NUCLEOTIDE SEQUENCE</scope>
    <source>
        <strain evidence="2">SAM114</strain>
    </source>
</reference>
<dbReference type="EMBL" id="WJPM01000010">
    <property type="protein sequence ID" value="MRH75504.1"/>
    <property type="molecule type" value="Genomic_DNA"/>
</dbReference>
<reference evidence="3 4" key="1">
    <citation type="submission" date="2019-11" db="EMBL/GenBank/DDBJ databases">
        <title>First report of rice panicle blight caused by Xanthomonas sp. in Iran.</title>
        <authorList>
            <person name="Mirghasempour S.A."/>
            <person name="Huang S."/>
            <person name="Brady C.L."/>
            <person name="Studholme D.J."/>
        </authorList>
    </citation>
    <scope>NUCLEOTIDE SEQUENCE [LARGE SCALE GENOMIC DNA]</scope>
    <source>
        <strain evidence="1 4">ASD011</strain>
        <strain evidence="3">SAM114</strain>
    </source>
</reference>
<dbReference type="Proteomes" id="UP000437931">
    <property type="component" value="Unassembled WGS sequence"/>
</dbReference>
<evidence type="ECO:0000313" key="2">
    <source>
        <dbReference type="EMBL" id="MRH75504.1"/>
    </source>
</evidence>
<protein>
    <submittedName>
        <fullName evidence="1">Uncharacterized protein</fullName>
    </submittedName>
</protein>
<comment type="caution">
    <text evidence="1">The sequence shown here is derived from an EMBL/GenBank/DDBJ whole genome shotgun (WGS) entry which is preliminary data.</text>
</comment>
<evidence type="ECO:0000313" key="1">
    <source>
        <dbReference type="EMBL" id="MRH01011.1"/>
    </source>
</evidence>
<dbReference type="Proteomes" id="UP000439314">
    <property type="component" value="Unassembled WGS sequence"/>
</dbReference>
<proteinExistence type="predicted"/>
<evidence type="ECO:0000313" key="4">
    <source>
        <dbReference type="Proteomes" id="UP000439314"/>
    </source>
</evidence>
<evidence type="ECO:0000313" key="3">
    <source>
        <dbReference type="Proteomes" id="UP000437931"/>
    </source>
</evidence>